<evidence type="ECO:0000259" key="4">
    <source>
        <dbReference type="PROSITE" id="PS01180"/>
    </source>
</evidence>
<proteinExistence type="predicted"/>
<feature type="non-terminal residue" evidence="5">
    <location>
        <position position="112"/>
    </location>
</feature>
<keyword evidence="1" id="KW-0677">Repeat</keyword>
<dbReference type="Proteomes" id="UP000001593">
    <property type="component" value="Unassembled WGS sequence"/>
</dbReference>
<evidence type="ECO:0000256" key="3">
    <source>
        <dbReference type="PROSITE-ProRule" id="PRU00059"/>
    </source>
</evidence>
<dbReference type="Pfam" id="PF00431">
    <property type="entry name" value="CUB"/>
    <property type="match status" value="1"/>
</dbReference>
<dbReference type="HOGENOM" id="CLU_103588_4_1_1"/>
<organism evidence="5 6">
    <name type="scientific">Nematostella vectensis</name>
    <name type="common">Starlet sea anemone</name>
    <dbReference type="NCBI Taxonomy" id="45351"/>
    <lineage>
        <taxon>Eukaryota</taxon>
        <taxon>Metazoa</taxon>
        <taxon>Cnidaria</taxon>
        <taxon>Anthozoa</taxon>
        <taxon>Hexacorallia</taxon>
        <taxon>Actiniaria</taxon>
        <taxon>Edwardsiidae</taxon>
        <taxon>Nematostella</taxon>
    </lineage>
</organism>
<dbReference type="Gene3D" id="2.60.120.290">
    <property type="entry name" value="Spermadhesin, CUB domain"/>
    <property type="match status" value="1"/>
</dbReference>
<dbReference type="SUPFAM" id="SSF49854">
    <property type="entry name" value="Spermadhesin, CUB domain"/>
    <property type="match status" value="1"/>
</dbReference>
<dbReference type="KEGG" id="nve:5522001"/>
<evidence type="ECO:0000313" key="6">
    <source>
        <dbReference type="Proteomes" id="UP000001593"/>
    </source>
</evidence>
<dbReference type="EMBL" id="DS469508">
    <property type="protein sequence ID" value="EDO49823.1"/>
    <property type="molecule type" value="Genomic_DNA"/>
</dbReference>
<feature type="non-terminal residue" evidence="5">
    <location>
        <position position="1"/>
    </location>
</feature>
<feature type="domain" description="CUB" evidence="4">
    <location>
        <begin position="1"/>
        <end position="112"/>
    </location>
</feature>
<dbReference type="InParanoid" id="A7RG22"/>
<dbReference type="InterPro" id="IPR000859">
    <property type="entry name" value="CUB_dom"/>
</dbReference>
<keyword evidence="2" id="KW-1015">Disulfide bond</keyword>
<comment type="caution">
    <text evidence="3">Lacks conserved residue(s) required for the propagation of feature annotation.</text>
</comment>
<name>A7RG22_NEMVE</name>
<dbReference type="CDD" id="cd00041">
    <property type="entry name" value="CUB"/>
    <property type="match status" value="1"/>
</dbReference>
<dbReference type="eggNOG" id="ENOG502SX16">
    <property type="taxonomic scope" value="Eukaryota"/>
</dbReference>
<gene>
    <name evidence="5" type="ORF">NEMVEDRAFT_v1g38812</name>
</gene>
<reference evidence="5 6" key="1">
    <citation type="journal article" date="2007" name="Science">
        <title>Sea anemone genome reveals ancestral eumetazoan gene repertoire and genomic organization.</title>
        <authorList>
            <person name="Putnam N.H."/>
            <person name="Srivastava M."/>
            <person name="Hellsten U."/>
            <person name="Dirks B."/>
            <person name="Chapman J."/>
            <person name="Salamov A."/>
            <person name="Terry A."/>
            <person name="Shapiro H."/>
            <person name="Lindquist E."/>
            <person name="Kapitonov V.V."/>
            <person name="Jurka J."/>
            <person name="Genikhovich G."/>
            <person name="Grigoriev I.V."/>
            <person name="Lucas S.M."/>
            <person name="Steele R.E."/>
            <person name="Finnerty J.R."/>
            <person name="Technau U."/>
            <person name="Martindale M.Q."/>
            <person name="Rokhsar D.S."/>
        </authorList>
    </citation>
    <scope>NUCLEOTIDE SEQUENCE [LARGE SCALE GENOMIC DNA]</scope>
    <source>
        <strain evidence="6">CH2 X CH6</strain>
    </source>
</reference>
<keyword evidence="6" id="KW-1185">Reference proteome</keyword>
<sequence>CNAILESGGNITSPFYPSNYPTNVLCKWTLVVPINYTVELNIADFQLEKDKKCFYDYIRVLDGNTTDAAELLPRTCGTLGSRKIVSTGRILMLEFHSDRDVIAKGFRAEWKK</sequence>
<evidence type="ECO:0000256" key="2">
    <source>
        <dbReference type="ARBA" id="ARBA00023157"/>
    </source>
</evidence>
<dbReference type="InterPro" id="IPR035914">
    <property type="entry name" value="Sperma_CUB_dom_sf"/>
</dbReference>
<protein>
    <recommendedName>
        <fullName evidence="4">CUB domain-containing protein</fullName>
    </recommendedName>
</protein>
<dbReference type="PROSITE" id="PS01180">
    <property type="entry name" value="CUB"/>
    <property type="match status" value="1"/>
</dbReference>
<dbReference type="PANTHER" id="PTHR24251">
    <property type="entry name" value="OVOCHYMASE-RELATED"/>
    <property type="match status" value="1"/>
</dbReference>
<dbReference type="PANTHER" id="PTHR24251:SF30">
    <property type="entry name" value="MEMBRANE FRIZZLED-RELATED PROTEIN"/>
    <property type="match status" value="1"/>
</dbReference>
<evidence type="ECO:0000256" key="1">
    <source>
        <dbReference type="ARBA" id="ARBA00022737"/>
    </source>
</evidence>
<evidence type="ECO:0000313" key="5">
    <source>
        <dbReference type="EMBL" id="EDO49823.1"/>
    </source>
</evidence>
<dbReference type="FunFam" id="2.60.120.290:FF:000068">
    <property type="entry name" value="Metalloendopeptidase"/>
    <property type="match status" value="1"/>
</dbReference>
<dbReference type="PhylomeDB" id="A7RG22"/>
<dbReference type="SMART" id="SM00042">
    <property type="entry name" value="CUB"/>
    <property type="match status" value="1"/>
</dbReference>
<dbReference type="OMA" id="WEITSPC"/>
<accession>A7RG22</accession>
<dbReference type="AlphaFoldDB" id="A7RG22"/>